<comment type="caution">
    <text evidence="8">The sequence shown here is derived from an EMBL/GenBank/DDBJ whole genome shotgun (WGS) entry which is preliminary data.</text>
</comment>
<feature type="transmembrane region" description="Helical" evidence="7">
    <location>
        <begin position="291"/>
        <end position="314"/>
    </location>
</feature>
<keyword evidence="3 7" id="KW-0812">Transmembrane</keyword>
<dbReference type="Proteomes" id="UP000660454">
    <property type="component" value="Unassembled WGS sequence"/>
</dbReference>
<accession>A0ABQ4GRQ7</accession>
<evidence type="ECO:0000313" key="9">
    <source>
        <dbReference type="Proteomes" id="UP000660454"/>
    </source>
</evidence>
<feature type="transmembrane region" description="Helical" evidence="7">
    <location>
        <begin position="199"/>
        <end position="222"/>
    </location>
</feature>
<dbReference type="InterPro" id="IPR001851">
    <property type="entry name" value="ABC_transp_permease"/>
</dbReference>
<evidence type="ECO:0000313" key="8">
    <source>
        <dbReference type="EMBL" id="GIH64122.1"/>
    </source>
</evidence>
<proteinExistence type="predicted"/>
<evidence type="ECO:0000256" key="1">
    <source>
        <dbReference type="ARBA" id="ARBA00004651"/>
    </source>
</evidence>
<dbReference type="CDD" id="cd06580">
    <property type="entry name" value="TM_PBP1_transp_TpRbsC_like"/>
    <property type="match status" value="1"/>
</dbReference>
<keyword evidence="5 7" id="KW-0472">Membrane</keyword>
<feature type="region of interest" description="Disordered" evidence="6">
    <location>
        <begin position="359"/>
        <end position="385"/>
    </location>
</feature>
<dbReference type="Pfam" id="PF02653">
    <property type="entry name" value="BPD_transp_2"/>
    <property type="match status" value="1"/>
</dbReference>
<keyword evidence="9" id="KW-1185">Reference proteome</keyword>
<comment type="subcellular location">
    <subcellularLocation>
        <location evidence="1">Cell membrane</location>
        <topology evidence="1">Multi-pass membrane protein</topology>
    </subcellularLocation>
</comment>
<name>A0ABQ4GRQ7_9ACTN</name>
<sequence>MSASETIAVVPRQSGAWRRAVLRGGGRLAATVALAIIVIFVLLAMSADDPAAALGSLLSGPFTSSFRTGQWLSDSANLMLSGAAVAMVFRAGQFSLGAEGQILVGALAAGAAVLHLPSFPGVFVVGLTLGALAGFLFGLVPGLMKAYGGSDEIVSTLMLNYVATYGFALLINRYLQPASAGYPVSDFFDPAAFLPSLRIGQLTIGLALPFAIGCCVAVWYLINWTKTGFEMGAVGASVPFAQATGMRVRRSVWLSMALSGLIAGLAGAVIAEGSTHRLIVGLSANIGFDGILVALLTANRPLLIPLAAVAYGYIRTGGDIAQLSSGIPREVITTLQGFLILAVTARAPLAWIRHRAGRRRPAHGGPVIPGPAPLRAAASSQRTGS</sequence>
<evidence type="ECO:0000256" key="6">
    <source>
        <dbReference type="SAM" id="MobiDB-lite"/>
    </source>
</evidence>
<organism evidence="8 9">
    <name type="scientific">Microbispora siamensis</name>
    <dbReference type="NCBI Taxonomy" id="564413"/>
    <lineage>
        <taxon>Bacteria</taxon>
        <taxon>Bacillati</taxon>
        <taxon>Actinomycetota</taxon>
        <taxon>Actinomycetes</taxon>
        <taxon>Streptosporangiales</taxon>
        <taxon>Streptosporangiaceae</taxon>
        <taxon>Microbispora</taxon>
    </lineage>
</organism>
<reference evidence="8 9" key="1">
    <citation type="submission" date="2021-01" db="EMBL/GenBank/DDBJ databases">
        <title>Whole genome shotgun sequence of Microbispora siamensis NBRC 104113.</title>
        <authorList>
            <person name="Komaki H."/>
            <person name="Tamura T."/>
        </authorList>
    </citation>
    <scope>NUCLEOTIDE SEQUENCE [LARGE SCALE GENOMIC DNA]</scope>
    <source>
        <strain evidence="8 9">NBRC 104113</strain>
    </source>
</reference>
<keyword evidence="4 7" id="KW-1133">Transmembrane helix</keyword>
<feature type="transmembrane region" description="Helical" evidence="7">
    <location>
        <begin position="122"/>
        <end position="144"/>
    </location>
</feature>
<evidence type="ECO:0000256" key="7">
    <source>
        <dbReference type="SAM" id="Phobius"/>
    </source>
</evidence>
<protein>
    <submittedName>
        <fullName evidence="8">ABC transporter permease</fullName>
    </submittedName>
</protein>
<feature type="transmembrane region" description="Helical" evidence="7">
    <location>
        <begin position="28"/>
        <end position="47"/>
    </location>
</feature>
<evidence type="ECO:0000256" key="4">
    <source>
        <dbReference type="ARBA" id="ARBA00022989"/>
    </source>
</evidence>
<evidence type="ECO:0000256" key="2">
    <source>
        <dbReference type="ARBA" id="ARBA00022475"/>
    </source>
</evidence>
<keyword evidence="2" id="KW-1003">Cell membrane</keyword>
<feature type="transmembrane region" description="Helical" evidence="7">
    <location>
        <begin position="252"/>
        <end position="271"/>
    </location>
</feature>
<evidence type="ECO:0000256" key="3">
    <source>
        <dbReference type="ARBA" id="ARBA00022692"/>
    </source>
</evidence>
<evidence type="ECO:0000256" key="5">
    <source>
        <dbReference type="ARBA" id="ARBA00023136"/>
    </source>
</evidence>
<dbReference type="EMBL" id="BOOF01000029">
    <property type="protein sequence ID" value="GIH64122.1"/>
    <property type="molecule type" value="Genomic_DNA"/>
</dbReference>
<feature type="transmembrane region" description="Helical" evidence="7">
    <location>
        <begin position="156"/>
        <end position="175"/>
    </location>
</feature>
<dbReference type="PANTHER" id="PTHR47089:SF1">
    <property type="entry name" value="GUANOSINE ABC TRANSPORTER PERMEASE PROTEIN NUPP"/>
    <property type="match status" value="1"/>
</dbReference>
<dbReference type="PANTHER" id="PTHR47089">
    <property type="entry name" value="ABC TRANSPORTER, PERMEASE PROTEIN"/>
    <property type="match status" value="1"/>
</dbReference>
<gene>
    <name evidence="8" type="ORF">Msi02_49390</name>
</gene>